<dbReference type="KEGG" id="vnx:VNE69_11165"/>
<gene>
    <name evidence="1" type="ORF">VNE69_11165</name>
</gene>
<evidence type="ECO:0000313" key="1">
    <source>
        <dbReference type="EMBL" id="WUR05002.1"/>
    </source>
</evidence>
<dbReference type="EMBL" id="CP142736">
    <property type="protein sequence ID" value="WUR05002.1"/>
    <property type="molecule type" value="Genomic_DNA"/>
</dbReference>
<sequence length="306" mass="37075">MLQSIFFIICTEITMQTDDTDLSPITIHKKNRLKRIREKKCGIHDENLHHETVTTNKKDNKQESFSFFLNNDNKLYLDFDDENNNTTTIDGKNLQDLTDYKSLMQKLKKQTETWDLEAKNNKENMKQFFIVNSRQNRICNYKKEREAINYIRKRLYTKLNEHFNTIIVAVQNIPTDEYTDNLKDQLDFFEQAFKILHYYTGTKYDCNKIDCHKVIEFFKILPIRIDTFDKKFQIVDRFEAFKIFLEYKYLLNISKNDKKLIQIALDEIHMNLKYYFDDLYWITIKSNNIIKIVERAMLKCKFKKKF</sequence>
<organism evidence="1 2">
    <name type="scientific">Vairimorpha necatrix</name>
    <dbReference type="NCBI Taxonomy" id="6039"/>
    <lineage>
        <taxon>Eukaryota</taxon>
        <taxon>Fungi</taxon>
        <taxon>Fungi incertae sedis</taxon>
        <taxon>Microsporidia</taxon>
        <taxon>Nosematidae</taxon>
        <taxon>Vairimorpha</taxon>
    </lineage>
</organism>
<dbReference type="AlphaFoldDB" id="A0AAX4JG82"/>
<reference evidence="1" key="1">
    <citation type="journal article" date="2024" name="BMC Genomics">
        <title>Functional annotation of a divergent genome using sequence and structure-based similarity.</title>
        <authorList>
            <person name="Svedberg D."/>
            <person name="Winiger R.R."/>
            <person name="Berg A."/>
            <person name="Sharma H."/>
            <person name="Tellgren-Roth C."/>
            <person name="Debrunner-Vossbrinck B.A."/>
            <person name="Vossbrinck C.R."/>
            <person name="Barandun J."/>
        </authorList>
    </citation>
    <scope>NUCLEOTIDE SEQUENCE</scope>
    <source>
        <strain evidence="1">Illinois isolate</strain>
    </source>
</reference>
<dbReference type="GeneID" id="90542839"/>
<proteinExistence type="predicted"/>
<protein>
    <submittedName>
        <fullName evidence="1">Uncharacterized protein</fullName>
    </submittedName>
</protein>
<keyword evidence="2" id="KW-1185">Reference proteome</keyword>
<evidence type="ECO:0000313" key="2">
    <source>
        <dbReference type="Proteomes" id="UP001334084"/>
    </source>
</evidence>
<dbReference type="RefSeq" id="XP_065331147.1">
    <property type="nucleotide sequence ID" value="XM_065475075.1"/>
</dbReference>
<name>A0AAX4JG82_9MICR</name>
<dbReference type="Proteomes" id="UP001334084">
    <property type="component" value="Chromosome 11"/>
</dbReference>
<accession>A0AAX4JG82</accession>